<sequence>MTDHGRQEDAADMEDGGPGAVYQIFVTMEELQEKLKILNYETEVTKNRHIGLKPISKHYFVIQTNPGEQFFMFVSIAAMLIRMCGKQFPQPSEDDDPNNLIADILAELRNLGHSISFSPSKLKSGYGELVVQVLDKLANEALKLSNHTWKQPVYPTEEAEEEIVTGDDAEVTLNKVEEEMAEEEDLEEEESILDLNALRGLNQANDMDHNKPEEILESVTDAAEWKLEVERVLPSLKVHIRTDNKDWRSHLEQMHQHRDGIESTLAETKGYLDKLHSEISRTLEKISSREKYINTQLEHFLLEYRTLQDKLAETKEKYRQASGGVTERNQTLQEITEELERVKQDMEERGTYDASPCDRTEINNRTDEMESNESRSADMKTELSDDEMRQSTTIEDDRISTDDDSSASPLVIDIEVAKRAAAKMATFPEKLWTMLSYKKDGSRERCLRWSSSGRYVVIDVDAFEKMSTKDFPAELVGSGKLITFVRKMYLYGFKKMAEEISVGHDARANKKRYRELKTAVTLAIVVIVYVLSWAPMIIIRFLNFIYAGDHRYDVLVPATIATCNSFCNPFIYALRSAKFRRAYRRVLCCGTDRCKPDSDTQVFSMDATDS</sequence>
<keyword evidence="5 11" id="KW-1133">Transmembrane helix</keyword>
<keyword evidence="8" id="KW-0966">Cell projection</keyword>
<evidence type="ECO:0000256" key="4">
    <source>
        <dbReference type="ARBA" id="ARBA00022692"/>
    </source>
</evidence>
<protein>
    <submittedName>
        <fullName evidence="14">Intraflagellar transport protein 57 homolog</fullName>
    </submittedName>
</protein>
<dbReference type="InterPro" id="IPR000276">
    <property type="entry name" value="GPCR_Rhodpsn"/>
</dbReference>
<dbReference type="PRINTS" id="PR00237">
    <property type="entry name" value="GPCRRHODOPSN"/>
</dbReference>
<name>A0ABM1EHQ3_PRICU</name>
<evidence type="ECO:0000313" key="13">
    <source>
        <dbReference type="Proteomes" id="UP000695022"/>
    </source>
</evidence>
<feature type="transmembrane region" description="Helical" evidence="11">
    <location>
        <begin position="554"/>
        <end position="574"/>
    </location>
</feature>
<evidence type="ECO:0000256" key="3">
    <source>
        <dbReference type="ARBA" id="ARBA00009415"/>
    </source>
</evidence>
<evidence type="ECO:0000256" key="1">
    <source>
        <dbReference type="ARBA" id="ARBA00004138"/>
    </source>
</evidence>
<proteinExistence type="inferred from homology"/>
<accession>A0ABM1EHQ3</accession>
<feature type="compositionally biased region" description="Basic and acidic residues" evidence="10">
    <location>
        <begin position="346"/>
        <end position="401"/>
    </location>
</feature>
<dbReference type="Proteomes" id="UP000695022">
    <property type="component" value="Unplaced"/>
</dbReference>
<feature type="coiled-coil region" evidence="9">
    <location>
        <begin position="166"/>
        <end position="193"/>
    </location>
</feature>
<keyword evidence="7 11" id="KW-0472">Membrane</keyword>
<evidence type="ECO:0000256" key="7">
    <source>
        <dbReference type="ARBA" id="ARBA00023136"/>
    </source>
</evidence>
<feature type="region of interest" description="Disordered" evidence="10">
    <location>
        <begin position="346"/>
        <end position="406"/>
    </location>
</feature>
<keyword evidence="9" id="KW-0175">Coiled coil</keyword>
<feature type="transmembrane region" description="Helical" evidence="11">
    <location>
        <begin position="519"/>
        <end position="542"/>
    </location>
</feature>
<dbReference type="PANTHER" id="PTHR16011">
    <property type="entry name" value="IFT57/HIPPI"/>
    <property type="match status" value="1"/>
</dbReference>
<comment type="similarity">
    <text evidence="3">Belongs to the IFT57 family.</text>
</comment>
<dbReference type="InterPro" id="IPR017452">
    <property type="entry name" value="GPCR_Rhodpsn_7TM"/>
</dbReference>
<keyword evidence="13" id="KW-1185">Reference proteome</keyword>
<dbReference type="Pfam" id="PF00001">
    <property type="entry name" value="7tm_1"/>
    <property type="match status" value="1"/>
</dbReference>
<dbReference type="PROSITE" id="PS50262">
    <property type="entry name" value="G_PROTEIN_RECEP_F1_2"/>
    <property type="match status" value="1"/>
</dbReference>
<comment type="subcellular location">
    <subcellularLocation>
        <location evidence="1">Cell projection</location>
        <location evidence="1">Cilium</location>
    </subcellularLocation>
    <subcellularLocation>
        <location evidence="2">Membrane</location>
    </subcellularLocation>
</comment>
<evidence type="ECO:0000256" key="8">
    <source>
        <dbReference type="ARBA" id="ARBA00023273"/>
    </source>
</evidence>
<dbReference type="GeneID" id="106812375"/>
<gene>
    <name evidence="14" type="primary">LOC106812375</name>
</gene>
<keyword evidence="4 11" id="KW-0812">Transmembrane</keyword>
<dbReference type="PANTHER" id="PTHR16011:SF0">
    <property type="entry name" value="INTRAFLAGELLAR TRANSPORT PROTEIN 57 HOMOLOG"/>
    <property type="match status" value="1"/>
</dbReference>
<feature type="domain" description="G-protein coupled receptors family 1 profile" evidence="12">
    <location>
        <begin position="446"/>
        <end position="572"/>
    </location>
</feature>
<evidence type="ECO:0000256" key="2">
    <source>
        <dbReference type="ARBA" id="ARBA00004370"/>
    </source>
</evidence>
<dbReference type="Gene3D" id="1.20.1070.10">
    <property type="entry name" value="Rhodopsin 7-helix transmembrane proteins"/>
    <property type="match status" value="1"/>
</dbReference>
<reference evidence="14" key="1">
    <citation type="submission" date="2025-08" db="UniProtKB">
        <authorList>
            <consortium name="RefSeq"/>
        </authorList>
    </citation>
    <scope>IDENTIFICATION</scope>
</reference>
<keyword evidence="6" id="KW-0969">Cilium</keyword>
<organism evidence="13 14">
    <name type="scientific">Priapulus caudatus</name>
    <name type="common">Priapulid worm</name>
    <dbReference type="NCBI Taxonomy" id="37621"/>
    <lineage>
        <taxon>Eukaryota</taxon>
        <taxon>Metazoa</taxon>
        <taxon>Ecdysozoa</taxon>
        <taxon>Scalidophora</taxon>
        <taxon>Priapulida</taxon>
        <taxon>Priapulimorpha</taxon>
        <taxon>Priapulimorphida</taxon>
        <taxon>Priapulidae</taxon>
        <taxon>Priapulus</taxon>
    </lineage>
</organism>
<evidence type="ECO:0000256" key="6">
    <source>
        <dbReference type="ARBA" id="ARBA00023069"/>
    </source>
</evidence>
<evidence type="ECO:0000256" key="11">
    <source>
        <dbReference type="SAM" id="Phobius"/>
    </source>
</evidence>
<evidence type="ECO:0000256" key="9">
    <source>
        <dbReference type="SAM" id="Coils"/>
    </source>
</evidence>
<dbReference type="Pfam" id="PF10498">
    <property type="entry name" value="IFT57"/>
    <property type="match status" value="1"/>
</dbReference>
<evidence type="ECO:0000313" key="14">
    <source>
        <dbReference type="RefSeq" id="XP_014671724.1"/>
    </source>
</evidence>
<evidence type="ECO:0000256" key="10">
    <source>
        <dbReference type="SAM" id="MobiDB-lite"/>
    </source>
</evidence>
<evidence type="ECO:0000259" key="12">
    <source>
        <dbReference type="PROSITE" id="PS50262"/>
    </source>
</evidence>
<dbReference type="InterPro" id="IPR019530">
    <property type="entry name" value="Intra-flagellar_transport_57"/>
</dbReference>
<dbReference type="SUPFAM" id="SSF81321">
    <property type="entry name" value="Family A G protein-coupled receptor-like"/>
    <property type="match status" value="1"/>
</dbReference>
<dbReference type="RefSeq" id="XP_014671724.1">
    <property type="nucleotide sequence ID" value="XM_014816238.1"/>
</dbReference>
<evidence type="ECO:0000256" key="5">
    <source>
        <dbReference type="ARBA" id="ARBA00022989"/>
    </source>
</evidence>